<keyword evidence="1" id="KW-0808">Transferase</keyword>
<accession>A0A6N8U8V6</accession>
<dbReference type="Gene3D" id="3.40.50.510">
    <property type="entry name" value="Phosphotransferase system, mannose-type IIA component"/>
    <property type="match status" value="1"/>
</dbReference>
<dbReference type="RefSeq" id="WP_160625731.1">
    <property type="nucleotide sequence ID" value="NZ_WUUQ01000006.1"/>
</dbReference>
<dbReference type="GO" id="GO:0016740">
    <property type="term" value="F:transferase activity"/>
    <property type="evidence" value="ECO:0007669"/>
    <property type="project" value="UniProtKB-KW"/>
</dbReference>
<dbReference type="PANTHER" id="PTHR33799:SF1">
    <property type="entry name" value="PTS SYSTEM MANNOSE-SPECIFIC EIIAB COMPONENT-RELATED"/>
    <property type="match status" value="1"/>
</dbReference>
<name>A0A6N8U8V6_9FIRM</name>
<protein>
    <recommendedName>
        <fullName evidence="2">PTS EIIA type-4 domain-containing protein</fullName>
    </recommendedName>
</protein>
<evidence type="ECO:0000313" key="3">
    <source>
        <dbReference type="EMBL" id="MXQ74352.1"/>
    </source>
</evidence>
<dbReference type="AlphaFoldDB" id="A0A6N8U8V6"/>
<dbReference type="InterPro" id="IPR036662">
    <property type="entry name" value="PTS_EIIA_man-typ_sf"/>
</dbReference>
<reference evidence="3 4" key="1">
    <citation type="submission" date="2019-12" db="EMBL/GenBank/DDBJ databases">
        <authorList>
            <person name="Yang R."/>
        </authorList>
    </citation>
    <scope>NUCLEOTIDE SEQUENCE [LARGE SCALE GENOMIC DNA]</scope>
    <source>
        <strain evidence="3 4">DONG20-135</strain>
    </source>
</reference>
<dbReference type="SUPFAM" id="SSF53062">
    <property type="entry name" value="PTS system fructose IIA component-like"/>
    <property type="match status" value="1"/>
</dbReference>
<reference evidence="3 4" key="2">
    <citation type="submission" date="2020-01" db="EMBL/GenBank/DDBJ databases">
        <title>Clostridiaceae sp. nov. isolated from the gut of human by culturomics.</title>
        <authorList>
            <person name="Chang Y."/>
        </authorList>
    </citation>
    <scope>NUCLEOTIDE SEQUENCE [LARGE SCALE GENOMIC DNA]</scope>
    <source>
        <strain evidence="3 4">DONG20-135</strain>
    </source>
</reference>
<keyword evidence="4" id="KW-1185">Reference proteome</keyword>
<dbReference type="InterPro" id="IPR004701">
    <property type="entry name" value="PTS_EIIA_man-typ"/>
</dbReference>
<dbReference type="GO" id="GO:0009401">
    <property type="term" value="P:phosphoenolpyruvate-dependent sugar phosphotransferase system"/>
    <property type="evidence" value="ECO:0007669"/>
    <property type="project" value="InterPro"/>
</dbReference>
<proteinExistence type="predicted"/>
<evidence type="ECO:0000313" key="4">
    <source>
        <dbReference type="Proteomes" id="UP000434036"/>
    </source>
</evidence>
<dbReference type="InterPro" id="IPR051471">
    <property type="entry name" value="Bacterial_PTS_sugar_comp"/>
</dbReference>
<dbReference type="EMBL" id="WUUQ01000006">
    <property type="protein sequence ID" value="MXQ74352.1"/>
    <property type="molecule type" value="Genomic_DNA"/>
</dbReference>
<sequence length="138" mass="15149">MLGIVVCTHSNFAAGIHDALTMIAGPQDDFEVMGFQTGEDMLEYSERLKAIAQRFEDRKQPYVFVVDLFGATPFNASAAALSAFDTTVISGVNLPLLLELVLQREHAQDIPALLETAVQSAKDSIQLVKMREMFNTKG</sequence>
<feature type="domain" description="PTS EIIA type-4" evidence="2">
    <location>
        <begin position="1"/>
        <end position="125"/>
    </location>
</feature>
<evidence type="ECO:0000259" key="2">
    <source>
        <dbReference type="PROSITE" id="PS51096"/>
    </source>
</evidence>
<dbReference type="PROSITE" id="PS51096">
    <property type="entry name" value="PTS_EIIA_TYPE_4"/>
    <property type="match status" value="1"/>
</dbReference>
<dbReference type="Pfam" id="PF03610">
    <property type="entry name" value="EIIA-man"/>
    <property type="match status" value="1"/>
</dbReference>
<evidence type="ECO:0000256" key="1">
    <source>
        <dbReference type="ARBA" id="ARBA00022679"/>
    </source>
</evidence>
<comment type="caution">
    <text evidence="3">The sequence shown here is derived from an EMBL/GenBank/DDBJ whole genome shotgun (WGS) entry which is preliminary data.</text>
</comment>
<dbReference type="PANTHER" id="PTHR33799">
    <property type="entry name" value="PTS PERMEASE-RELATED-RELATED"/>
    <property type="match status" value="1"/>
</dbReference>
<gene>
    <name evidence="3" type="ORF">GSF08_10495</name>
</gene>
<dbReference type="Proteomes" id="UP000434036">
    <property type="component" value="Unassembled WGS sequence"/>
</dbReference>
<organism evidence="3 4">
    <name type="scientific">Copranaerobaculum intestinale</name>
    <dbReference type="NCBI Taxonomy" id="2692629"/>
    <lineage>
        <taxon>Bacteria</taxon>
        <taxon>Bacillati</taxon>
        <taxon>Bacillota</taxon>
        <taxon>Erysipelotrichia</taxon>
        <taxon>Erysipelotrichales</taxon>
        <taxon>Erysipelotrichaceae</taxon>
        <taxon>Copranaerobaculum</taxon>
    </lineage>
</organism>
<dbReference type="GO" id="GO:0016020">
    <property type="term" value="C:membrane"/>
    <property type="evidence" value="ECO:0007669"/>
    <property type="project" value="InterPro"/>
</dbReference>